<organism evidence="1 2">
    <name type="scientific">Coemansia aciculifera</name>
    <dbReference type="NCBI Taxonomy" id="417176"/>
    <lineage>
        <taxon>Eukaryota</taxon>
        <taxon>Fungi</taxon>
        <taxon>Fungi incertae sedis</taxon>
        <taxon>Zoopagomycota</taxon>
        <taxon>Kickxellomycotina</taxon>
        <taxon>Kickxellomycetes</taxon>
        <taxon>Kickxellales</taxon>
        <taxon>Kickxellaceae</taxon>
        <taxon>Coemansia</taxon>
    </lineage>
</organism>
<evidence type="ECO:0000313" key="2">
    <source>
        <dbReference type="Proteomes" id="UP001140074"/>
    </source>
</evidence>
<gene>
    <name evidence="1" type="ORF">GGH94_005419</name>
</gene>
<name>A0A9W8IDI3_9FUNG</name>
<comment type="caution">
    <text evidence="1">The sequence shown here is derived from an EMBL/GenBank/DDBJ whole genome shotgun (WGS) entry which is preliminary data.</text>
</comment>
<dbReference type="Proteomes" id="UP001140074">
    <property type="component" value="Unassembled WGS sequence"/>
</dbReference>
<dbReference type="EMBL" id="JANBUY010000286">
    <property type="protein sequence ID" value="KAJ2860592.1"/>
    <property type="molecule type" value="Genomic_DNA"/>
</dbReference>
<sequence>MSLSTVQKDKSKLRVFIYSVDGHLWDEFNLHIDARPSVAGIQMVAETQFEQTMGTPFYIDLMHNSIALPTNKKLTDLHLDSAFWWEESWNEEIGDRAIVDKIDPELAEEKEGDVPVIYFLIE</sequence>
<proteinExistence type="predicted"/>
<dbReference type="AlphaFoldDB" id="A0A9W8IDI3"/>
<evidence type="ECO:0000313" key="1">
    <source>
        <dbReference type="EMBL" id="KAJ2860592.1"/>
    </source>
</evidence>
<protein>
    <submittedName>
        <fullName evidence="1">Uncharacterized protein</fullName>
    </submittedName>
</protein>
<accession>A0A9W8IDI3</accession>
<keyword evidence="2" id="KW-1185">Reference proteome</keyword>
<reference evidence="1" key="1">
    <citation type="submission" date="2022-07" db="EMBL/GenBank/DDBJ databases">
        <title>Phylogenomic reconstructions and comparative analyses of Kickxellomycotina fungi.</title>
        <authorList>
            <person name="Reynolds N.K."/>
            <person name="Stajich J.E."/>
            <person name="Barry K."/>
            <person name="Grigoriev I.V."/>
            <person name="Crous P."/>
            <person name="Smith M.E."/>
        </authorList>
    </citation>
    <scope>NUCLEOTIDE SEQUENCE</scope>
    <source>
        <strain evidence="1">RSA 476</strain>
    </source>
</reference>